<dbReference type="PRINTS" id="PR00742">
    <property type="entry name" value="GLHYDRLASE35"/>
</dbReference>
<dbReference type="Gene3D" id="2.60.120.260">
    <property type="entry name" value="Galactose-binding domain-like"/>
    <property type="match status" value="2"/>
</dbReference>
<dbReference type="InterPro" id="IPR036833">
    <property type="entry name" value="BetaGal_dom3_sf"/>
</dbReference>
<dbReference type="InterPro" id="IPR018954">
    <property type="entry name" value="Betagal_dom2"/>
</dbReference>
<evidence type="ECO:0000256" key="6">
    <source>
        <dbReference type="ARBA" id="ARBA00023180"/>
    </source>
</evidence>
<dbReference type="PANTHER" id="PTHR23421">
    <property type="entry name" value="BETA-GALACTOSIDASE RELATED"/>
    <property type="match status" value="1"/>
</dbReference>
<dbReference type="InterPro" id="IPR017853">
    <property type="entry name" value="GH"/>
</dbReference>
<comment type="caution">
    <text evidence="12">The sequence shown here is derived from an EMBL/GenBank/DDBJ whole genome shotgun (WGS) entry which is preliminary data.</text>
</comment>
<evidence type="ECO:0000259" key="11">
    <source>
        <dbReference type="SMART" id="SM01029"/>
    </source>
</evidence>
<dbReference type="Gene3D" id="3.20.20.80">
    <property type="entry name" value="Glycosidases"/>
    <property type="match status" value="1"/>
</dbReference>
<keyword evidence="7 8" id="KW-0326">Glycosidase</keyword>
<dbReference type="InterPro" id="IPR008979">
    <property type="entry name" value="Galactose-bd-like_sf"/>
</dbReference>
<proteinExistence type="inferred from homology"/>
<dbReference type="OrthoDB" id="1657402at2759"/>
<dbReference type="SUPFAM" id="SSF117100">
    <property type="entry name" value="Beta-galactosidase LacA, domain 3"/>
    <property type="match status" value="1"/>
</dbReference>
<evidence type="ECO:0000313" key="13">
    <source>
        <dbReference type="Proteomes" id="UP000772434"/>
    </source>
</evidence>
<evidence type="ECO:0000256" key="2">
    <source>
        <dbReference type="ARBA" id="ARBA00009809"/>
    </source>
</evidence>
<organism evidence="12 13">
    <name type="scientific">Rhodocollybia butyracea</name>
    <dbReference type="NCBI Taxonomy" id="206335"/>
    <lineage>
        <taxon>Eukaryota</taxon>
        <taxon>Fungi</taxon>
        <taxon>Dikarya</taxon>
        <taxon>Basidiomycota</taxon>
        <taxon>Agaricomycotina</taxon>
        <taxon>Agaricomycetes</taxon>
        <taxon>Agaricomycetidae</taxon>
        <taxon>Agaricales</taxon>
        <taxon>Marasmiineae</taxon>
        <taxon>Omphalotaceae</taxon>
        <taxon>Rhodocollybia</taxon>
    </lineage>
</organism>
<dbReference type="InterPro" id="IPR001944">
    <property type="entry name" value="Glycoside_Hdrlase_35"/>
</dbReference>
<evidence type="ECO:0000313" key="12">
    <source>
        <dbReference type="EMBL" id="KAF9073168.1"/>
    </source>
</evidence>
<dbReference type="InterPro" id="IPR019801">
    <property type="entry name" value="Glyco_hydro_35_CS"/>
</dbReference>
<dbReference type="Pfam" id="PF01301">
    <property type="entry name" value="Glyco_hydro_35"/>
    <property type="match status" value="1"/>
</dbReference>
<dbReference type="Pfam" id="PF13364">
    <property type="entry name" value="BetaGal_ABD2"/>
    <property type="match status" value="2"/>
</dbReference>
<dbReference type="SMART" id="SM01029">
    <property type="entry name" value="BetaGal_dom2"/>
    <property type="match status" value="1"/>
</dbReference>
<dbReference type="AlphaFoldDB" id="A0A9P5Q1R4"/>
<dbReference type="SUPFAM" id="SSF51011">
    <property type="entry name" value="Glycosyl hydrolase domain"/>
    <property type="match status" value="1"/>
</dbReference>
<dbReference type="InterPro" id="IPR025972">
    <property type="entry name" value="BetaGal_dom3"/>
</dbReference>
<evidence type="ECO:0000256" key="9">
    <source>
        <dbReference type="RuleBase" id="RU003679"/>
    </source>
</evidence>
<keyword evidence="4 10" id="KW-0732">Signal</keyword>
<evidence type="ECO:0000256" key="7">
    <source>
        <dbReference type="ARBA" id="ARBA00023295"/>
    </source>
</evidence>
<dbReference type="InterPro" id="IPR031330">
    <property type="entry name" value="Gly_Hdrlase_35_cat"/>
</dbReference>
<evidence type="ECO:0000256" key="4">
    <source>
        <dbReference type="ARBA" id="ARBA00022729"/>
    </source>
</evidence>
<keyword evidence="13" id="KW-1185">Reference proteome</keyword>
<feature type="chain" id="PRO_5040278039" description="Beta-galactosidase" evidence="10">
    <location>
        <begin position="24"/>
        <end position="1014"/>
    </location>
</feature>
<evidence type="ECO:0000256" key="8">
    <source>
        <dbReference type="RuleBase" id="RU000675"/>
    </source>
</evidence>
<feature type="signal peptide" evidence="10">
    <location>
        <begin position="1"/>
        <end position="23"/>
    </location>
</feature>
<protein>
    <recommendedName>
        <fullName evidence="3 8">Beta-galactosidase</fullName>
        <ecNumber evidence="3 8">3.2.1.23</ecNumber>
    </recommendedName>
</protein>
<dbReference type="SUPFAM" id="SSF51445">
    <property type="entry name" value="(Trans)glycosidases"/>
    <property type="match status" value="1"/>
</dbReference>
<dbReference type="Gene3D" id="2.60.390.10">
    <property type="entry name" value="Beta-galactosidase, domain 3"/>
    <property type="match status" value="1"/>
</dbReference>
<dbReference type="SUPFAM" id="SSF49785">
    <property type="entry name" value="Galactose-binding domain-like"/>
    <property type="match status" value="2"/>
</dbReference>
<evidence type="ECO:0000256" key="1">
    <source>
        <dbReference type="ARBA" id="ARBA00001412"/>
    </source>
</evidence>
<reference evidence="12" key="1">
    <citation type="submission" date="2020-11" db="EMBL/GenBank/DDBJ databases">
        <authorList>
            <consortium name="DOE Joint Genome Institute"/>
            <person name="Ahrendt S."/>
            <person name="Riley R."/>
            <person name="Andreopoulos W."/>
            <person name="Labutti K."/>
            <person name="Pangilinan J."/>
            <person name="Ruiz-Duenas F.J."/>
            <person name="Barrasa J.M."/>
            <person name="Sanchez-Garcia M."/>
            <person name="Camarero S."/>
            <person name="Miyauchi S."/>
            <person name="Serrano A."/>
            <person name="Linde D."/>
            <person name="Babiker R."/>
            <person name="Drula E."/>
            <person name="Ayuso-Fernandez I."/>
            <person name="Pacheco R."/>
            <person name="Padilla G."/>
            <person name="Ferreira P."/>
            <person name="Barriuso J."/>
            <person name="Kellner H."/>
            <person name="Castanera R."/>
            <person name="Alfaro M."/>
            <person name="Ramirez L."/>
            <person name="Pisabarro A.G."/>
            <person name="Kuo A."/>
            <person name="Tritt A."/>
            <person name="Lipzen A."/>
            <person name="He G."/>
            <person name="Yan M."/>
            <person name="Ng V."/>
            <person name="Cullen D."/>
            <person name="Martin F."/>
            <person name="Rosso M.-N."/>
            <person name="Henrissat B."/>
            <person name="Hibbett D."/>
            <person name="Martinez A.T."/>
            <person name="Grigoriev I.V."/>
        </authorList>
    </citation>
    <scope>NUCLEOTIDE SEQUENCE</scope>
    <source>
        <strain evidence="12">AH 40177</strain>
    </source>
</reference>
<feature type="domain" description="Beta-galactosidase" evidence="11">
    <location>
        <begin position="390"/>
        <end position="573"/>
    </location>
</feature>
<dbReference type="Gene3D" id="2.102.20.10">
    <property type="entry name" value="Beta-galactosidase, domain 2"/>
    <property type="match status" value="1"/>
</dbReference>
<evidence type="ECO:0000256" key="10">
    <source>
        <dbReference type="SAM" id="SignalP"/>
    </source>
</evidence>
<dbReference type="EMBL" id="JADNRY010000019">
    <property type="protein sequence ID" value="KAF9073168.1"/>
    <property type="molecule type" value="Genomic_DNA"/>
</dbReference>
<dbReference type="PROSITE" id="PS01182">
    <property type="entry name" value="GLYCOSYL_HYDROL_F35"/>
    <property type="match status" value="1"/>
</dbReference>
<comment type="catalytic activity">
    <reaction evidence="1 8">
        <text>Hydrolysis of terminal non-reducing beta-D-galactose residues in beta-D-galactosides.</text>
        <dbReference type="EC" id="3.2.1.23"/>
    </reaction>
</comment>
<dbReference type="InterPro" id="IPR037110">
    <property type="entry name" value="Betagal_dom2_sf"/>
</dbReference>
<dbReference type="EC" id="3.2.1.23" evidence="3 8"/>
<evidence type="ECO:0000256" key="3">
    <source>
        <dbReference type="ARBA" id="ARBA00012756"/>
    </source>
</evidence>
<comment type="similarity">
    <text evidence="2 9">Belongs to the glycosyl hydrolase 35 family.</text>
</comment>
<dbReference type="Pfam" id="PF10435">
    <property type="entry name" value="BetaGal_dom2"/>
    <property type="match status" value="1"/>
</dbReference>
<dbReference type="InterPro" id="IPR025300">
    <property type="entry name" value="BetaGal_jelly_roll_dom"/>
</dbReference>
<dbReference type="GO" id="GO:0004565">
    <property type="term" value="F:beta-galactosidase activity"/>
    <property type="evidence" value="ECO:0007669"/>
    <property type="project" value="UniProtKB-EC"/>
</dbReference>
<dbReference type="GO" id="GO:0005975">
    <property type="term" value="P:carbohydrate metabolic process"/>
    <property type="evidence" value="ECO:0007669"/>
    <property type="project" value="InterPro"/>
</dbReference>
<name>A0A9P5Q1R4_9AGAR</name>
<sequence>MKAYFNLLVSFILLLTTSWASNAKETYLSRRNSTGLTDAVTWDPQSLSILGQRVFILSAEIHPWRLPGNPNLWSDLFQKVKDNGFNTVSAYISWAIHFPSPDTNGGEGDFQESTYRDIQMFIDAVHDAGLWMIARPGPYINGETTGGGFPGWAESIGGSLRTDNPNYTAAWMPYMNVIAQLIAKNQITEGGPIILVQAENEFSASSVNSPYMQDIINTYRANGIVIPITHNDQHAGLDGNFSPDLPGPGQVNVYCGDSYPQGSNSWAEVQTDYRALHEAVAFSNPLCLAEERGFLLNWGSEPLEGTGYEKYSTDLTDADYENVFYKDAYAQTANILNVYMLYGGTNWGQTAAPVAYTSYDYGGGINENRVAGPKMNEMRLQGLFLRVSRDFLDTLPFGNGTNFTTSALAHTYQLRNLGTGAGFYIIRQQNNPSTTLITTRLIVNSSRGTLTIPQFGGDITLDGRESKILMTDYVFGATQTVILYSTAEIMTWSTIAATDYIILYALPGQTGETVFLFNSEPTVDLSNASNINSTFSNGTLTLQYPLGGSQFVTIEHNNSTVVAIILDKTVANQWHAPVIPGEGSFSDHFSIGSNETVFVGGPYIVRNATITGNTLFLTGDLNGTTSIEIVAPSTVSTVSWNGAALQVSKSTRGTLTGNIVVQNPSVTFPSFSTGWKVSGSLPEIELGFDDTNFTLADQTQTNYTNLPPLAGTQVLYAQQYGFYGGNLIFRGRFNATGEETAVNLTVQYGFAGGYSAFLNGVFLGSSQGSSTVSLSTNVWTFPHGALKPGAENIVVVVQDNMGLDETSTNGGKEPRGIRGYALIGGKSTFSSWTLQGNQGGAAGAPDTFRGYLNEGGLYAERIGAHLPGFPDESWLTGSPLTGLTQAGINFYRTTFDLNIPDGFDVPVRLSFTPSAITSNFRVQIYLNGWQVGKFVNNIGPQTVFVLPAGILFRNSTNTLALSLWSLDSTGASIAGLELISDGTFATAFQFEDYEGPDYEDQASLRPQGILQTPF</sequence>
<accession>A0A9P5Q1R4</accession>
<dbReference type="Pfam" id="PF13363">
    <property type="entry name" value="BetaGal_dom3"/>
    <property type="match status" value="1"/>
</dbReference>
<keyword evidence="6" id="KW-0325">Glycoprotein</keyword>
<gene>
    <name evidence="12" type="ORF">BDP27DRAFT_314114</name>
</gene>
<evidence type="ECO:0000256" key="5">
    <source>
        <dbReference type="ARBA" id="ARBA00022801"/>
    </source>
</evidence>
<dbReference type="Proteomes" id="UP000772434">
    <property type="component" value="Unassembled WGS sequence"/>
</dbReference>
<keyword evidence="5 8" id="KW-0378">Hydrolase</keyword>